<evidence type="ECO:0000313" key="3">
    <source>
        <dbReference type="Proteomes" id="UP000536711"/>
    </source>
</evidence>
<feature type="chain" id="PRO_5034016011" evidence="1">
    <location>
        <begin position="19"/>
        <end position="730"/>
    </location>
</feature>
<gene>
    <name evidence="2" type="ORF">FACUT_10962</name>
</gene>
<comment type="caution">
    <text evidence="2">The sequence shown here is derived from an EMBL/GenBank/DDBJ whole genome shotgun (WGS) entry which is preliminary data.</text>
</comment>
<keyword evidence="1" id="KW-0732">Signal</keyword>
<reference evidence="2 3" key="1">
    <citation type="submission" date="2020-01" db="EMBL/GenBank/DDBJ databases">
        <title>Identification and distribution of gene clusters putatively required for synthesis of sphingolipid metabolism inhibitors in phylogenetically diverse species of the filamentous fungus Fusarium.</title>
        <authorList>
            <person name="Kim H.-S."/>
            <person name="Busman M."/>
            <person name="Brown D.W."/>
            <person name="Divon H."/>
            <person name="Uhlig S."/>
            <person name="Proctor R.H."/>
        </authorList>
    </citation>
    <scope>NUCLEOTIDE SEQUENCE [LARGE SCALE GENOMIC DNA]</scope>
    <source>
        <strain evidence="2 3">NRRL 13308</strain>
    </source>
</reference>
<sequence length="730" mass="78397">MARLREVAVLLVGSGVWAQDPQHILNGASSGLLTTPWSTQASTLGSCLMGSACQRVSKKITIDDIVISTDGYGNQKCCPPGTSFNGTSCVYPKSTVCPPHMHFSNGVCVLTSGPICDDKDLVPTKDGCASKIPPRCPSETILDNGQCVLKKEPTCPGGKKIVNGLCTIDQVPKCPEKGFRAQGNLCVSDEGPTCHQDWLKVVDGQCVHVKEPSCPPGTKQGGTGRCISEQTPFCPPEFSLSGNRCLHNSGPSCPSGSTFQNGVCVFNRSPSCKEGNLINGQCVADDQPGCAPGFKLDKVTGRCLRRDQLNCQAGYVNRWDRIHDRIACCPKDFGGFDGTYCTKDIPGSGTCPPNSEERDSKCVTSPGNQPDCDGGKGFIEKGVCYKKEEAFCTTPLKVLKDKCVHNTDPYCAEGRLSPSRMECIIEGPNCPKDSIAVDDQCVSNVHTPECPNNLKHKDGYCVGEFSLSCPPGTTKNGDYCIYENVKPGCKDNLLLLGSQCVLRTTAKCPENTMPEGEYCVSMTNPKCPEPEYIFSMERRACVHRYRPSCLPPFHLENGLCVIESQPSCPPDTVRSGDTCITRANCSGDYTLVGDRCISNQGPQCLDPSTELDEKTGQCISRSQTPSCPDGSVLSNGRCILRADCPPNLIPMGDYCVSYQKPACRDGFTLENGECIFKTGPSCPPGFIARGLDCFSNKKPVCPPDSIIDGDRCIIGVNPDCIIIGTCPEIA</sequence>
<dbReference type="PANTHER" id="PTHR37157:SF4">
    <property type="entry name" value="EB DOMAIN-CONTAINING PROTEIN"/>
    <property type="match status" value="1"/>
</dbReference>
<dbReference type="EMBL" id="JAADJF010000355">
    <property type="protein sequence ID" value="KAF4421560.1"/>
    <property type="molecule type" value="Genomic_DNA"/>
</dbReference>
<evidence type="ECO:0000256" key="1">
    <source>
        <dbReference type="SAM" id="SignalP"/>
    </source>
</evidence>
<dbReference type="PANTHER" id="PTHR37157">
    <property type="entry name" value="PRION-LIKE-(Q/N-RICH) DOMAIN-BEARING PROTEIN 25"/>
    <property type="match status" value="1"/>
</dbReference>
<name>A0A8H4JH04_9HYPO</name>
<organism evidence="2 3">
    <name type="scientific">Fusarium acutatum</name>
    <dbReference type="NCBI Taxonomy" id="78861"/>
    <lineage>
        <taxon>Eukaryota</taxon>
        <taxon>Fungi</taxon>
        <taxon>Dikarya</taxon>
        <taxon>Ascomycota</taxon>
        <taxon>Pezizomycotina</taxon>
        <taxon>Sordariomycetes</taxon>
        <taxon>Hypocreomycetidae</taxon>
        <taxon>Hypocreales</taxon>
        <taxon>Nectriaceae</taxon>
        <taxon>Fusarium</taxon>
        <taxon>Fusarium fujikuroi species complex</taxon>
    </lineage>
</organism>
<proteinExistence type="predicted"/>
<accession>A0A8H4JH04</accession>
<dbReference type="OrthoDB" id="7250310at2759"/>
<dbReference type="Proteomes" id="UP000536711">
    <property type="component" value="Unassembled WGS sequence"/>
</dbReference>
<evidence type="ECO:0000313" key="2">
    <source>
        <dbReference type="EMBL" id="KAF4421560.1"/>
    </source>
</evidence>
<protein>
    <submittedName>
        <fullName evidence="2">Cell wall cysteine-rich</fullName>
    </submittedName>
</protein>
<dbReference type="AlphaFoldDB" id="A0A8H4JH04"/>
<keyword evidence="3" id="KW-1185">Reference proteome</keyword>
<feature type="signal peptide" evidence="1">
    <location>
        <begin position="1"/>
        <end position="18"/>
    </location>
</feature>